<feature type="non-terminal residue" evidence="2">
    <location>
        <position position="97"/>
    </location>
</feature>
<sequence>FWLQNVCKLSLILLRRGYSVARIGRLKARVRKERESIVSTVSVVSPVLATESLRTKAKNAEERQISSENQMATNENVEMPKSTSLSWNKLLQSPSTK</sequence>
<dbReference type="EMBL" id="JAHRHJ020000003">
    <property type="protein sequence ID" value="KAH9323426.1"/>
    <property type="molecule type" value="Genomic_DNA"/>
</dbReference>
<organism evidence="2 3">
    <name type="scientific">Taxus chinensis</name>
    <name type="common">Chinese yew</name>
    <name type="synonym">Taxus wallichiana var. chinensis</name>
    <dbReference type="NCBI Taxonomy" id="29808"/>
    <lineage>
        <taxon>Eukaryota</taxon>
        <taxon>Viridiplantae</taxon>
        <taxon>Streptophyta</taxon>
        <taxon>Embryophyta</taxon>
        <taxon>Tracheophyta</taxon>
        <taxon>Spermatophyta</taxon>
        <taxon>Pinopsida</taxon>
        <taxon>Pinidae</taxon>
        <taxon>Conifers II</taxon>
        <taxon>Cupressales</taxon>
        <taxon>Taxaceae</taxon>
        <taxon>Taxus</taxon>
    </lineage>
</organism>
<evidence type="ECO:0000256" key="1">
    <source>
        <dbReference type="SAM" id="MobiDB-lite"/>
    </source>
</evidence>
<gene>
    <name evidence="2" type="ORF">KI387_018065</name>
</gene>
<dbReference type="Proteomes" id="UP000824469">
    <property type="component" value="Unassembled WGS sequence"/>
</dbReference>
<evidence type="ECO:0000313" key="2">
    <source>
        <dbReference type="EMBL" id="KAH9323426.1"/>
    </source>
</evidence>
<comment type="caution">
    <text evidence="2">The sequence shown here is derived from an EMBL/GenBank/DDBJ whole genome shotgun (WGS) entry which is preliminary data.</text>
</comment>
<accession>A0AA38GIY3</accession>
<protein>
    <submittedName>
        <fullName evidence="2">Uncharacterized protein</fullName>
    </submittedName>
</protein>
<evidence type="ECO:0000313" key="3">
    <source>
        <dbReference type="Proteomes" id="UP000824469"/>
    </source>
</evidence>
<feature type="region of interest" description="Disordered" evidence="1">
    <location>
        <begin position="58"/>
        <end position="97"/>
    </location>
</feature>
<dbReference type="AlphaFoldDB" id="A0AA38GIY3"/>
<feature type="non-terminal residue" evidence="2">
    <location>
        <position position="1"/>
    </location>
</feature>
<feature type="compositionally biased region" description="Polar residues" evidence="1">
    <location>
        <begin position="66"/>
        <end position="97"/>
    </location>
</feature>
<proteinExistence type="predicted"/>
<reference evidence="2 3" key="1">
    <citation type="journal article" date="2021" name="Nat. Plants">
        <title>The Taxus genome provides insights into paclitaxel biosynthesis.</title>
        <authorList>
            <person name="Xiong X."/>
            <person name="Gou J."/>
            <person name="Liao Q."/>
            <person name="Li Y."/>
            <person name="Zhou Q."/>
            <person name="Bi G."/>
            <person name="Li C."/>
            <person name="Du R."/>
            <person name="Wang X."/>
            <person name="Sun T."/>
            <person name="Guo L."/>
            <person name="Liang H."/>
            <person name="Lu P."/>
            <person name="Wu Y."/>
            <person name="Zhang Z."/>
            <person name="Ro D.K."/>
            <person name="Shang Y."/>
            <person name="Huang S."/>
            <person name="Yan J."/>
        </authorList>
    </citation>
    <scope>NUCLEOTIDE SEQUENCE [LARGE SCALE GENOMIC DNA]</scope>
    <source>
        <strain evidence="2">Ta-2019</strain>
    </source>
</reference>
<keyword evidence="3" id="KW-1185">Reference proteome</keyword>
<name>A0AA38GIY3_TAXCH</name>